<keyword evidence="8" id="KW-0812">Transmembrane</keyword>
<reference evidence="10 11" key="1">
    <citation type="submission" date="2021-03" db="EMBL/GenBank/DDBJ databases">
        <title>Genomic Encyclopedia of Type Strains, Phase IV (KMG-IV): sequencing the most valuable type-strain genomes for metagenomic binning, comparative biology and taxonomic classification.</title>
        <authorList>
            <person name="Goeker M."/>
        </authorList>
    </citation>
    <scope>NUCLEOTIDE SEQUENCE [LARGE SCALE GENOMIC DNA]</scope>
    <source>
        <strain evidence="10 11">DSM 28783</strain>
    </source>
</reference>
<keyword evidence="7" id="KW-0902">Two-component regulatory system</keyword>
<dbReference type="EC" id="2.7.13.3" evidence="2"/>
<evidence type="ECO:0000256" key="2">
    <source>
        <dbReference type="ARBA" id="ARBA00012438"/>
    </source>
</evidence>
<organism evidence="10 11">
    <name type="scientific">Clostridium algifaecis</name>
    <dbReference type="NCBI Taxonomy" id="1472040"/>
    <lineage>
        <taxon>Bacteria</taxon>
        <taxon>Bacillati</taxon>
        <taxon>Bacillota</taxon>
        <taxon>Clostridia</taxon>
        <taxon>Eubacteriales</taxon>
        <taxon>Clostridiaceae</taxon>
        <taxon>Clostridium</taxon>
    </lineage>
</organism>
<dbReference type="RefSeq" id="WP_209700783.1">
    <property type="nucleotide sequence ID" value="NZ_JAGGLM010000001.1"/>
</dbReference>
<dbReference type="Proteomes" id="UP001519307">
    <property type="component" value="Unassembled WGS sequence"/>
</dbReference>
<feature type="transmembrane region" description="Helical" evidence="8">
    <location>
        <begin position="56"/>
        <end position="76"/>
    </location>
</feature>
<dbReference type="InterPro" id="IPR004358">
    <property type="entry name" value="Sig_transdc_His_kin-like_C"/>
</dbReference>
<feature type="domain" description="Histidine kinase" evidence="9">
    <location>
        <begin position="320"/>
        <end position="427"/>
    </location>
</feature>
<dbReference type="Pfam" id="PF02518">
    <property type="entry name" value="HATPase_c"/>
    <property type="match status" value="1"/>
</dbReference>
<feature type="transmembrane region" description="Helical" evidence="8">
    <location>
        <begin position="147"/>
        <end position="173"/>
    </location>
</feature>
<dbReference type="PRINTS" id="PR00344">
    <property type="entry name" value="BCTRLSENSOR"/>
</dbReference>
<evidence type="ECO:0000256" key="3">
    <source>
        <dbReference type="ARBA" id="ARBA00022679"/>
    </source>
</evidence>
<evidence type="ECO:0000313" key="11">
    <source>
        <dbReference type="Proteomes" id="UP001519307"/>
    </source>
</evidence>
<keyword evidence="5 10" id="KW-0418">Kinase</keyword>
<dbReference type="PROSITE" id="PS50109">
    <property type="entry name" value="HIS_KIN"/>
    <property type="match status" value="1"/>
</dbReference>
<name>A0ABS4KP96_9CLOT</name>
<keyword evidence="8" id="KW-1133">Transmembrane helix</keyword>
<evidence type="ECO:0000256" key="6">
    <source>
        <dbReference type="ARBA" id="ARBA00022840"/>
    </source>
</evidence>
<dbReference type="GO" id="GO:0004673">
    <property type="term" value="F:protein histidine kinase activity"/>
    <property type="evidence" value="ECO:0007669"/>
    <property type="project" value="UniProtKB-EC"/>
</dbReference>
<dbReference type="InterPro" id="IPR005467">
    <property type="entry name" value="His_kinase_dom"/>
</dbReference>
<comment type="catalytic activity">
    <reaction evidence="1">
        <text>ATP + protein L-histidine = ADP + protein N-phospho-L-histidine.</text>
        <dbReference type="EC" id="2.7.13.3"/>
    </reaction>
</comment>
<feature type="transmembrane region" description="Helical" evidence="8">
    <location>
        <begin position="12"/>
        <end position="29"/>
    </location>
</feature>
<evidence type="ECO:0000256" key="1">
    <source>
        <dbReference type="ARBA" id="ARBA00000085"/>
    </source>
</evidence>
<dbReference type="SUPFAM" id="SSF55874">
    <property type="entry name" value="ATPase domain of HSP90 chaperone/DNA topoisomerase II/histidine kinase"/>
    <property type="match status" value="1"/>
</dbReference>
<evidence type="ECO:0000256" key="8">
    <source>
        <dbReference type="SAM" id="Phobius"/>
    </source>
</evidence>
<evidence type="ECO:0000256" key="5">
    <source>
        <dbReference type="ARBA" id="ARBA00022777"/>
    </source>
</evidence>
<dbReference type="PANTHER" id="PTHR43065">
    <property type="entry name" value="SENSOR HISTIDINE KINASE"/>
    <property type="match status" value="1"/>
</dbReference>
<dbReference type="InterPro" id="IPR036890">
    <property type="entry name" value="HATPase_C_sf"/>
</dbReference>
<keyword evidence="11" id="KW-1185">Reference proteome</keyword>
<evidence type="ECO:0000259" key="9">
    <source>
        <dbReference type="PROSITE" id="PS50109"/>
    </source>
</evidence>
<accession>A0ABS4KP96</accession>
<evidence type="ECO:0000313" key="10">
    <source>
        <dbReference type="EMBL" id="MBP2031859.1"/>
    </source>
</evidence>
<proteinExistence type="predicted"/>
<feature type="transmembrane region" description="Helical" evidence="8">
    <location>
        <begin position="88"/>
        <end position="107"/>
    </location>
</feature>
<keyword evidence="8" id="KW-0472">Membrane</keyword>
<keyword evidence="4" id="KW-0547">Nucleotide-binding</keyword>
<dbReference type="SMART" id="SM00387">
    <property type="entry name" value="HATPase_c"/>
    <property type="match status" value="1"/>
</dbReference>
<keyword evidence="3 10" id="KW-0808">Transferase</keyword>
<dbReference type="InterPro" id="IPR003594">
    <property type="entry name" value="HATPase_dom"/>
</dbReference>
<gene>
    <name evidence="10" type="ORF">J2Z42_000524</name>
</gene>
<sequence>MDKNETKNDIFILLIIIISVPLTGELKFYPFHDTFRVSFSTTIFLFSMLWIKKIPIIICGISAGLSVVFFRIMAAFMLQNNFDFYNNFLLNTPAFFYYLTFSFIFYITKINSFQNRPILIGFFAVISDICSCTLEIFIRHFLLKDSILISTLGLISIIAIIRSFFVLGFFNIIKLNEVREKNKQQSEQNKYMLFLISNLYEETFELKKSITYAEDVTTKCYNLYKKLQDCTIDSIDFKNFSEKLLGIAGEIHEIKKDNLRIYSGLSKMMSSENYEDYMYADYIVNIAIDVNKKYALLLKKDIEFKSQVDTSLPKFHVYTLLSVINNLVSNSLEAIKSTGIIKIFFKKIDVNYIEIDVHDTGPGIPKKKIDIIFKPGYTTKYDKSGKPSNGMGLPYIKKLILGLNGTISVNFNNSNETVFKIKLPITSIIKKG</sequence>
<dbReference type="PANTHER" id="PTHR43065:SF46">
    <property type="entry name" value="C4-DICARBOXYLATE TRANSPORT SENSOR PROTEIN DCTB"/>
    <property type="match status" value="1"/>
</dbReference>
<keyword evidence="6" id="KW-0067">ATP-binding</keyword>
<comment type="caution">
    <text evidence="10">The sequence shown here is derived from an EMBL/GenBank/DDBJ whole genome shotgun (WGS) entry which is preliminary data.</text>
</comment>
<feature type="transmembrane region" description="Helical" evidence="8">
    <location>
        <begin position="119"/>
        <end position="141"/>
    </location>
</feature>
<evidence type="ECO:0000256" key="7">
    <source>
        <dbReference type="ARBA" id="ARBA00023012"/>
    </source>
</evidence>
<protein>
    <recommendedName>
        <fullName evidence="2">histidine kinase</fullName>
        <ecNumber evidence="2">2.7.13.3</ecNumber>
    </recommendedName>
</protein>
<dbReference type="EMBL" id="JAGGLM010000001">
    <property type="protein sequence ID" value="MBP2031859.1"/>
    <property type="molecule type" value="Genomic_DNA"/>
</dbReference>
<dbReference type="Gene3D" id="3.30.565.10">
    <property type="entry name" value="Histidine kinase-like ATPase, C-terminal domain"/>
    <property type="match status" value="1"/>
</dbReference>
<evidence type="ECO:0000256" key="4">
    <source>
        <dbReference type="ARBA" id="ARBA00022741"/>
    </source>
</evidence>